<dbReference type="Proteomes" id="UP000638043">
    <property type="component" value="Unassembled WGS sequence"/>
</dbReference>
<dbReference type="InterPro" id="IPR015943">
    <property type="entry name" value="WD40/YVTN_repeat-like_dom_sf"/>
</dbReference>
<protein>
    <recommendedName>
        <fullName evidence="3">PQQ-like domain-containing protein</fullName>
    </recommendedName>
</protein>
<evidence type="ECO:0000313" key="2">
    <source>
        <dbReference type="Proteomes" id="UP000638043"/>
    </source>
</evidence>
<sequence length="429" mass="44254">MPSDTAYRRIRLTKVRYGEGVLKQKPVRMYAVAAIAAAVMLASGCDALTSPRPDATTPAPETPTTYAGEPAPDLALSPVELAGAPSYAEADRSEVVGLAGGRLLATRPGPENIIGVDAWDAGSGELAWDITTYKSYQLVLDHGFGRGLLEFAGGAVQRGEAQGYVVPIFGNLCGGGTRCMDDPYRVGIAMLNPADGAVMWTSDLTDHLGDDVSGISLHAVVADANADSVIVEVDAQLDEGGDTTVALVADAASGEVRWATRDAHLVSIAGDAILGEQDGALVAFDAATGAERWRGGSGTWIPREASAGYAAAMDPEADIVDVATGEVVAMGRFPVDPVVSDEFVAWVDATGETVSYDGNAALPGESGDGAGIAEAIDGEYIWIQGEGVLAVDRTGQARTETLPGSFVDARDGAVATVEEDGTVHLFRAG</sequence>
<reference evidence="2" key="1">
    <citation type="journal article" date="2019" name="Int. J. Syst. Evol. Microbiol.">
        <title>The Global Catalogue of Microorganisms (GCM) 10K type strain sequencing project: providing services to taxonomists for standard genome sequencing and annotation.</title>
        <authorList>
            <consortium name="The Broad Institute Genomics Platform"/>
            <consortium name="The Broad Institute Genome Sequencing Center for Infectious Disease"/>
            <person name="Wu L."/>
            <person name="Ma J."/>
        </authorList>
    </citation>
    <scope>NUCLEOTIDE SEQUENCE [LARGE SCALE GENOMIC DNA]</scope>
    <source>
        <strain evidence="2">CGMCC 4.7181</strain>
    </source>
</reference>
<gene>
    <name evidence="1" type="ORF">GCM10010910_18620</name>
</gene>
<dbReference type="SUPFAM" id="SSF50969">
    <property type="entry name" value="YVTN repeat-like/Quinoprotein amine dehydrogenase"/>
    <property type="match status" value="1"/>
</dbReference>
<keyword evidence="2" id="KW-1185">Reference proteome</keyword>
<accession>A0ABQ2N2I3</accession>
<dbReference type="InterPro" id="IPR011044">
    <property type="entry name" value="Quino_amine_DH_bsu"/>
</dbReference>
<proteinExistence type="predicted"/>
<evidence type="ECO:0000313" key="1">
    <source>
        <dbReference type="EMBL" id="GGO64241.1"/>
    </source>
</evidence>
<name>A0ABQ2N2I3_9MICO</name>
<dbReference type="SUPFAM" id="SSF50998">
    <property type="entry name" value="Quinoprotein alcohol dehydrogenase-like"/>
    <property type="match status" value="1"/>
</dbReference>
<dbReference type="EMBL" id="BMMQ01000005">
    <property type="protein sequence ID" value="GGO64241.1"/>
    <property type="molecule type" value="Genomic_DNA"/>
</dbReference>
<evidence type="ECO:0008006" key="3">
    <source>
        <dbReference type="Google" id="ProtNLM"/>
    </source>
</evidence>
<dbReference type="InterPro" id="IPR011047">
    <property type="entry name" value="Quinoprotein_ADH-like_sf"/>
</dbReference>
<organism evidence="1 2">
    <name type="scientific">Microbacterium nanhaiense</name>
    <dbReference type="NCBI Taxonomy" id="1301026"/>
    <lineage>
        <taxon>Bacteria</taxon>
        <taxon>Bacillati</taxon>
        <taxon>Actinomycetota</taxon>
        <taxon>Actinomycetes</taxon>
        <taxon>Micrococcales</taxon>
        <taxon>Microbacteriaceae</taxon>
        <taxon>Microbacterium</taxon>
    </lineage>
</organism>
<dbReference type="Gene3D" id="2.130.10.10">
    <property type="entry name" value="YVTN repeat-like/Quinoprotein amine dehydrogenase"/>
    <property type="match status" value="1"/>
</dbReference>
<comment type="caution">
    <text evidence="1">The sequence shown here is derived from an EMBL/GenBank/DDBJ whole genome shotgun (WGS) entry which is preliminary data.</text>
</comment>